<dbReference type="EMBL" id="ATHJ01000128">
    <property type="protein sequence ID" value="EPR33245.1"/>
    <property type="molecule type" value="Genomic_DNA"/>
</dbReference>
<dbReference type="PANTHER" id="PTHR30348:SF4">
    <property type="entry name" value="DUF72 DOMAIN-CONTAINING PROTEIN"/>
    <property type="match status" value="1"/>
</dbReference>
<comment type="caution">
    <text evidence="1">The sequence shown here is derived from an EMBL/GenBank/DDBJ whole genome shotgun (WGS) entry which is preliminary data.</text>
</comment>
<dbReference type="Proteomes" id="UP000014977">
    <property type="component" value="Unassembled WGS sequence"/>
</dbReference>
<organism evidence="1 2">
    <name type="scientific">Desulfococcus multivorans DSM 2059</name>
    <dbReference type="NCBI Taxonomy" id="1121405"/>
    <lineage>
        <taxon>Bacteria</taxon>
        <taxon>Pseudomonadati</taxon>
        <taxon>Thermodesulfobacteriota</taxon>
        <taxon>Desulfobacteria</taxon>
        <taxon>Desulfobacterales</taxon>
        <taxon>Desulfococcaceae</taxon>
        <taxon>Desulfococcus</taxon>
    </lineage>
</organism>
<gene>
    <name evidence="1" type="ORF">dsmv_3501</name>
</gene>
<dbReference type="STRING" id="897.B2D07_02430"/>
<accession>S7T9P6</accession>
<keyword evidence="2" id="KW-1185">Reference proteome</keyword>
<dbReference type="PANTHER" id="PTHR30348">
    <property type="entry name" value="UNCHARACTERIZED PROTEIN YECE"/>
    <property type="match status" value="1"/>
</dbReference>
<evidence type="ECO:0008006" key="3">
    <source>
        <dbReference type="Google" id="ProtNLM"/>
    </source>
</evidence>
<sequence>MSNPHGKIRIGTCSWKYPEWEGLVYSAPKGIDYLAEYARKYSTVEIDQWFWSLFTPAAGARLPAPADVLRYRDAVPEGFRFSVKAPNSITLTHYYPRNTGGKPVSNPYFLSPDLFQKFLSLIDPLKPFLGPVMFQFEYLNKMKMPSPGMFRDRLGEFIDRIPEGYAYAMEVRNKSYFTRGYFDFLLEKKLAPVLIEGYWMPPITEVYQKWRDAIQGHSRVVLRLMGKDREGMAKITGNRWDRIVAPKDKDLTAIADIAKDLAKSGAAVYINVNNHYEGCAPATIERIKPLLQGDQARST</sequence>
<dbReference type="Gene3D" id="3.20.20.410">
    <property type="entry name" value="Protein of unknown function UPF0759"/>
    <property type="match status" value="1"/>
</dbReference>
<dbReference type="RefSeq" id="WP_020878657.1">
    <property type="nucleotide sequence ID" value="NZ_ATHJ01000128.1"/>
</dbReference>
<dbReference type="OrthoDB" id="9780310at2"/>
<dbReference type="Pfam" id="PF01904">
    <property type="entry name" value="DUF72"/>
    <property type="match status" value="1"/>
</dbReference>
<proteinExistence type="predicted"/>
<dbReference type="PATRIC" id="fig|1121405.3.peg.4100"/>
<name>S7T9P6_DESML</name>
<dbReference type="AlphaFoldDB" id="S7T9P6"/>
<reference evidence="1 2" key="1">
    <citation type="journal article" date="2013" name="Genome Announc.">
        <title>Draft genome sequences for three mercury-methylating, sulfate-reducing bacteria.</title>
        <authorList>
            <person name="Brown S.D."/>
            <person name="Hurt R.A.Jr."/>
            <person name="Gilmour C.C."/>
            <person name="Elias D.A."/>
        </authorList>
    </citation>
    <scope>NUCLEOTIDE SEQUENCE [LARGE SCALE GENOMIC DNA]</scope>
    <source>
        <strain evidence="1 2">DSM 2059</strain>
    </source>
</reference>
<evidence type="ECO:0000313" key="2">
    <source>
        <dbReference type="Proteomes" id="UP000014977"/>
    </source>
</evidence>
<dbReference type="SUPFAM" id="SSF117396">
    <property type="entry name" value="TM1631-like"/>
    <property type="match status" value="1"/>
</dbReference>
<dbReference type="InterPro" id="IPR036520">
    <property type="entry name" value="UPF0759_sf"/>
</dbReference>
<evidence type="ECO:0000313" key="1">
    <source>
        <dbReference type="EMBL" id="EPR33245.1"/>
    </source>
</evidence>
<protein>
    <recommendedName>
        <fullName evidence="3">DUF72 domain-containing protein</fullName>
    </recommendedName>
</protein>
<dbReference type="InterPro" id="IPR002763">
    <property type="entry name" value="DUF72"/>
</dbReference>
<dbReference type="eggNOG" id="COG1801">
    <property type="taxonomic scope" value="Bacteria"/>
</dbReference>